<dbReference type="AlphaFoldDB" id="A0A7C9IES6"/>
<dbReference type="Proteomes" id="UP000480350">
    <property type="component" value="Unassembled WGS sequence"/>
</dbReference>
<comment type="caution">
    <text evidence="2">The sequence shown here is derived from an EMBL/GenBank/DDBJ whole genome shotgun (WGS) entry which is preliminary data.</text>
</comment>
<organism evidence="2 3">
    <name type="scientific">Kangsaoukella pontilimi</name>
    <dbReference type="NCBI Taxonomy" id="2691042"/>
    <lineage>
        <taxon>Bacteria</taxon>
        <taxon>Pseudomonadati</taxon>
        <taxon>Pseudomonadota</taxon>
        <taxon>Alphaproteobacteria</taxon>
        <taxon>Rhodobacterales</taxon>
        <taxon>Paracoccaceae</taxon>
        <taxon>Kangsaoukella</taxon>
    </lineage>
</organism>
<evidence type="ECO:0008006" key="4">
    <source>
        <dbReference type="Google" id="ProtNLM"/>
    </source>
</evidence>
<dbReference type="InterPro" id="IPR038330">
    <property type="entry name" value="TspO/MBR-related_sf"/>
</dbReference>
<dbReference type="Gene3D" id="1.20.1260.100">
    <property type="entry name" value="TspO/MBR protein"/>
    <property type="match status" value="1"/>
</dbReference>
<keyword evidence="1" id="KW-0472">Membrane</keyword>
<feature type="transmembrane region" description="Helical" evidence="1">
    <location>
        <begin position="135"/>
        <end position="159"/>
    </location>
</feature>
<accession>A0A7C9IES6</accession>
<reference evidence="2 3" key="2">
    <citation type="submission" date="2020-03" db="EMBL/GenBank/DDBJ databases">
        <title>Kangsaoukella pontilimi gen. nov., sp. nov., a new member of the family Rhodobacteraceae isolated from a tidal mudflat.</title>
        <authorList>
            <person name="Kim I.S."/>
        </authorList>
    </citation>
    <scope>NUCLEOTIDE SEQUENCE [LARGE SCALE GENOMIC DNA]</scope>
    <source>
        <strain evidence="2 3">GH1-50</strain>
    </source>
</reference>
<feature type="transmembrane region" description="Helical" evidence="1">
    <location>
        <begin position="49"/>
        <end position="69"/>
    </location>
</feature>
<feature type="transmembrane region" description="Helical" evidence="1">
    <location>
        <begin position="165"/>
        <end position="184"/>
    </location>
</feature>
<sequence length="237" mass="24365">MNTKAAAVTVLVLAIAFAGSSVVFPFAGFEPDAFPIPQNDPPAQPAGYAFSIWLVIYLWLILSAAYGVLRRADDPAWAATRAPLMLSLGIGMFWLWAASVSPILATLMIWAMLVTGVAALAESPATDRWLLRGPIGLYAGWLAAASCVSVALLGAGYGFGFSQTGWAYAVVLAAALGAIGIIAWLGRVHEFGLAVAWALVAIAVKSANTAPGLATTAGIAAAGVGIVVAMKMTSTKV</sequence>
<dbReference type="EMBL" id="WUPT01000001">
    <property type="protein sequence ID" value="MXQ07004.1"/>
    <property type="molecule type" value="Genomic_DNA"/>
</dbReference>
<evidence type="ECO:0000256" key="1">
    <source>
        <dbReference type="SAM" id="Phobius"/>
    </source>
</evidence>
<proteinExistence type="predicted"/>
<reference evidence="2 3" key="1">
    <citation type="submission" date="2019-12" db="EMBL/GenBank/DDBJ databases">
        <authorList>
            <person name="Lee S.D."/>
        </authorList>
    </citation>
    <scope>NUCLEOTIDE SEQUENCE [LARGE SCALE GENOMIC DNA]</scope>
    <source>
        <strain evidence="2 3">GH1-50</strain>
    </source>
</reference>
<keyword evidence="1" id="KW-1133">Transmembrane helix</keyword>
<protein>
    <recommendedName>
        <fullName evidence="4">TspO/MBR related protein</fullName>
    </recommendedName>
</protein>
<keyword evidence="1" id="KW-0812">Transmembrane</keyword>
<name>A0A7C9IES6_9RHOB</name>
<keyword evidence="3" id="KW-1185">Reference proteome</keyword>
<feature type="transmembrane region" description="Helical" evidence="1">
    <location>
        <begin position="213"/>
        <end position="230"/>
    </location>
</feature>
<evidence type="ECO:0000313" key="2">
    <source>
        <dbReference type="EMBL" id="MXQ07004.1"/>
    </source>
</evidence>
<gene>
    <name evidence="2" type="ORF">GQ651_04000</name>
</gene>
<evidence type="ECO:0000313" key="3">
    <source>
        <dbReference type="Proteomes" id="UP000480350"/>
    </source>
</evidence>